<evidence type="ECO:0000313" key="3">
    <source>
        <dbReference type="EMBL" id="PKA48092.1"/>
    </source>
</evidence>
<dbReference type="InterPro" id="IPR018392">
    <property type="entry name" value="LysM"/>
</dbReference>
<dbReference type="PANTHER" id="PTHR20932">
    <property type="entry name" value="LYSM AND PUTATIVE PEPTIDOGLYCAN-BINDING DOMAIN-CONTAINING PROTEIN"/>
    <property type="match status" value="1"/>
</dbReference>
<dbReference type="Gene3D" id="3.10.350.10">
    <property type="entry name" value="LysM domain"/>
    <property type="match status" value="1"/>
</dbReference>
<name>A0A2H9ZXV0_9ASPA</name>
<dbReference type="OrthoDB" id="538216at2759"/>
<gene>
    <name evidence="3" type="ORF">AXF42_Ash015855</name>
</gene>
<feature type="domain" description="LysM" evidence="2">
    <location>
        <begin position="1"/>
        <end position="38"/>
    </location>
</feature>
<evidence type="ECO:0000313" key="4">
    <source>
        <dbReference type="Proteomes" id="UP000236161"/>
    </source>
</evidence>
<dbReference type="Proteomes" id="UP000236161">
    <property type="component" value="Unassembled WGS sequence"/>
</dbReference>
<dbReference type="PANTHER" id="PTHR20932:SF36">
    <property type="entry name" value="OS03G0110600 PROTEIN"/>
    <property type="match status" value="1"/>
</dbReference>
<dbReference type="STRING" id="1088818.A0A2H9ZXV0"/>
<reference evidence="3 4" key="1">
    <citation type="journal article" date="2017" name="Nature">
        <title>The Apostasia genome and the evolution of orchids.</title>
        <authorList>
            <person name="Zhang G.Q."/>
            <person name="Liu K.W."/>
            <person name="Li Z."/>
            <person name="Lohaus R."/>
            <person name="Hsiao Y.Y."/>
            <person name="Niu S.C."/>
            <person name="Wang J.Y."/>
            <person name="Lin Y.C."/>
            <person name="Xu Q."/>
            <person name="Chen L.J."/>
            <person name="Yoshida K."/>
            <person name="Fujiwara S."/>
            <person name="Wang Z.W."/>
            <person name="Zhang Y.Q."/>
            <person name="Mitsuda N."/>
            <person name="Wang M."/>
            <person name="Liu G.H."/>
            <person name="Pecoraro L."/>
            <person name="Huang H.X."/>
            <person name="Xiao X.J."/>
            <person name="Lin M."/>
            <person name="Wu X.Y."/>
            <person name="Wu W.L."/>
            <person name="Chen Y.Y."/>
            <person name="Chang S.B."/>
            <person name="Sakamoto S."/>
            <person name="Ohme-Takagi M."/>
            <person name="Yagi M."/>
            <person name="Zeng S.J."/>
            <person name="Shen C.Y."/>
            <person name="Yeh C.M."/>
            <person name="Luo Y.B."/>
            <person name="Tsai W.C."/>
            <person name="Van de Peer Y."/>
            <person name="Liu Z.J."/>
        </authorList>
    </citation>
    <scope>NUCLEOTIDE SEQUENCE [LARGE SCALE GENOMIC DNA]</scope>
    <source>
        <strain evidence="4">cv. Shenzhen</strain>
        <tissue evidence="3">Stem</tissue>
    </source>
</reference>
<organism evidence="3 4">
    <name type="scientific">Apostasia shenzhenica</name>
    <dbReference type="NCBI Taxonomy" id="1088818"/>
    <lineage>
        <taxon>Eukaryota</taxon>
        <taxon>Viridiplantae</taxon>
        <taxon>Streptophyta</taxon>
        <taxon>Embryophyta</taxon>
        <taxon>Tracheophyta</taxon>
        <taxon>Spermatophyta</taxon>
        <taxon>Magnoliopsida</taxon>
        <taxon>Liliopsida</taxon>
        <taxon>Asparagales</taxon>
        <taxon>Orchidaceae</taxon>
        <taxon>Apostasioideae</taxon>
        <taxon>Apostasia</taxon>
    </lineage>
</organism>
<dbReference type="InterPro" id="IPR045030">
    <property type="entry name" value="LYSM1-4"/>
</dbReference>
<proteinExistence type="predicted"/>
<protein>
    <recommendedName>
        <fullName evidence="2">LysM domain-containing protein</fullName>
    </recommendedName>
</protein>
<accession>A0A2H9ZXV0</accession>
<dbReference type="CDD" id="cd00118">
    <property type="entry name" value="LysM"/>
    <property type="match status" value="1"/>
</dbReference>
<feature type="region of interest" description="Disordered" evidence="1">
    <location>
        <begin position="148"/>
        <end position="186"/>
    </location>
</feature>
<evidence type="ECO:0000259" key="2">
    <source>
        <dbReference type="PROSITE" id="PS51782"/>
    </source>
</evidence>
<dbReference type="PROSITE" id="PS51782">
    <property type="entry name" value="LYSM"/>
    <property type="match status" value="1"/>
</dbReference>
<dbReference type="AlphaFoldDB" id="A0A2H9ZXV0"/>
<evidence type="ECO:0000256" key="1">
    <source>
        <dbReference type="SAM" id="MobiDB-lite"/>
    </source>
</evidence>
<keyword evidence="4" id="KW-1185">Reference proteome</keyword>
<dbReference type="Pfam" id="PF01476">
    <property type="entry name" value="LysM"/>
    <property type="match status" value="1"/>
</dbReference>
<dbReference type="EMBL" id="KZ452995">
    <property type="protein sequence ID" value="PKA48092.1"/>
    <property type="molecule type" value="Genomic_DNA"/>
</dbReference>
<dbReference type="InterPro" id="IPR036779">
    <property type="entry name" value="LysM_dom_sf"/>
</dbReference>
<sequence>MDTLAGVAIKYGVEVADIRRMNGLVTDLQMFAHNSLQIPLPGRHPPSPLLSNGSTKNGYVDSSLAACAMSKDDVMDSLQTIKLKPKPRLVSPAMCSLQGYYGLRRPRKTLLLGDDTPASDPTHGRHRRTRSLVNEFLLENGDFTDDVGGSDRSIRRRQKADAGKGLALRPKSGSRMDVDAGSQNTTKDGDSIVDVLVSVRRSSSTSNLIESANSPSIWSPSMWSLKPDAIARPIFDGLPKPVTARRYKAALD</sequence>